<reference evidence="7 8" key="1">
    <citation type="submission" date="2014-09" db="EMBL/GenBank/DDBJ databases">
        <title>Genome sequence of Sinomonas sp. MUSC 117.</title>
        <authorList>
            <person name="Lee L.-H."/>
        </authorList>
    </citation>
    <scope>NUCLEOTIDE SEQUENCE [LARGE SCALE GENOMIC DNA]</scope>
    <source>
        <strain evidence="7 8">MUSC 117</strain>
    </source>
</reference>
<dbReference type="Pfam" id="PF13977">
    <property type="entry name" value="TetR_C_6"/>
    <property type="match status" value="1"/>
</dbReference>
<evidence type="ECO:0000256" key="4">
    <source>
        <dbReference type="ARBA" id="ARBA00023163"/>
    </source>
</evidence>
<keyword evidence="2" id="KW-0805">Transcription regulation</keyword>
<dbReference type="SUPFAM" id="SSF48498">
    <property type="entry name" value="Tetracyclin repressor-like, C-terminal domain"/>
    <property type="match status" value="1"/>
</dbReference>
<dbReference type="Gene3D" id="1.10.357.10">
    <property type="entry name" value="Tetracycline Repressor, domain 2"/>
    <property type="match status" value="1"/>
</dbReference>
<evidence type="ECO:0000256" key="1">
    <source>
        <dbReference type="ARBA" id="ARBA00022491"/>
    </source>
</evidence>
<feature type="domain" description="HTH tetR-type" evidence="6">
    <location>
        <begin position="8"/>
        <end position="68"/>
    </location>
</feature>
<keyword evidence="1" id="KW-0678">Repressor</keyword>
<dbReference type="OrthoDB" id="9816296at2"/>
<organism evidence="7 8">
    <name type="scientific">Sinomonas humi</name>
    <dbReference type="NCBI Taxonomy" id="1338436"/>
    <lineage>
        <taxon>Bacteria</taxon>
        <taxon>Bacillati</taxon>
        <taxon>Actinomycetota</taxon>
        <taxon>Actinomycetes</taxon>
        <taxon>Micrococcales</taxon>
        <taxon>Micrococcaceae</taxon>
        <taxon>Sinomonas</taxon>
    </lineage>
</organism>
<accession>A0A0B2ADF2</accession>
<evidence type="ECO:0000313" key="7">
    <source>
        <dbReference type="EMBL" id="KHL01629.1"/>
    </source>
</evidence>
<dbReference type="Pfam" id="PF00440">
    <property type="entry name" value="TetR_N"/>
    <property type="match status" value="1"/>
</dbReference>
<dbReference type="Proteomes" id="UP000030982">
    <property type="component" value="Unassembled WGS sequence"/>
</dbReference>
<dbReference type="EMBL" id="JTDL01000140">
    <property type="protein sequence ID" value="KHL01629.1"/>
    <property type="molecule type" value="Genomic_DNA"/>
</dbReference>
<evidence type="ECO:0000259" key="6">
    <source>
        <dbReference type="PROSITE" id="PS50977"/>
    </source>
</evidence>
<dbReference type="RefSeq" id="WP_043125422.1">
    <property type="nucleotide sequence ID" value="NZ_JTDL01000140.1"/>
</dbReference>
<dbReference type="InterPro" id="IPR039538">
    <property type="entry name" value="BetI_C"/>
</dbReference>
<proteinExistence type="predicted"/>
<dbReference type="InterPro" id="IPR009057">
    <property type="entry name" value="Homeodomain-like_sf"/>
</dbReference>
<name>A0A0B2ADF2_9MICC</name>
<dbReference type="STRING" id="1338436.LK10_15450"/>
<dbReference type="GO" id="GO:0003677">
    <property type="term" value="F:DNA binding"/>
    <property type="evidence" value="ECO:0007669"/>
    <property type="project" value="UniProtKB-UniRule"/>
</dbReference>
<evidence type="ECO:0000256" key="2">
    <source>
        <dbReference type="ARBA" id="ARBA00023015"/>
    </source>
</evidence>
<comment type="caution">
    <text evidence="7">The sequence shown here is derived from an EMBL/GenBank/DDBJ whole genome shotgun (WGS) entry which is preliminary data.</text>
</comment>
<dbReference type="InterPro" id="IPR001647">
    <property type="entry name" value="HTH_TetR"/>
</dbReference>
<dbReference type="AlphaFoldDB" id="A0A0B2ADF2"/>
<keyword evidence="3 5" id="KW-0238">DNA-binding</keyword>
<sequence>MPRFVDPAARRREIVEAVKRIVAADGLARVSLREVAAEAGLVVGSVRHYFETAEDLRVHAFESVADDVVRRVEDADDVVAQLCQLLPLDVERAVDLCVFSAFRFAARTDESLLEVADSAHARIAAAVGRSVLAVLPEMAPHELVAEAERLLATAEGLSLHALVHGRWLDAELCVAVVRAQADTLGRVPIA</sequence>
<dbReference type="PROSITE" id="PS50977">
    <property type="entry name" value="HTH_TETR_2"/>
    <property type="match status" value="1"/>
</dbReference>
<keyword evidence="8" id="KW-1185">Reference proteome</keyword>
<dbReference type="InterPro" id="IPR036271">
    <property type="entry name" value="Tet_transcr_reg_TetR-rel_C_sf"/>
</dbReference>
<dbReference type="SUPFAM" id="SSF46689">
    <property type="entry name" value="Homeodomain-like"/>
    <property type="match status" value="1"/>
</dbReference>
<evidence type="ECO:0000256" key="3">
    <source>
        <dbReference type="ARBA" id="ARBA00023125"/>
    </source>
</evidence>
<feature type="DNA-binding region" description="H-T-H motif" evidence="5">
    <location>
        <begin position="31"/>
        <end position="50"/>
    </location>
</feature>
<gene>
    <name evidence="7" type="ORF">LK10_15450</name>
</gene>
<keyword evidence="4" id="KW-0804">Transcription</keyword>
<protein>
    <recommendedName>
        <fullName evidence="6">HTH tetR-type domain-containing protein</fullName>
    </recommendedName>
</protein>
<evidence type="ECO:0000313" key="8">
    <source>
        <dbReference type="Proteomes" id="UP000030982"/>
    </source>
</evidence>
<evidence type="ECO:0000256" key="5">
    <source>
        <dbReference type="PROSITE-ProRule" id="PRU00335"/>
    </source>
</evidence>